<dbReference type="GO" id="GO:0009507">
    <property type="term" value="C:chloroplast"/>
    <property type="evidence" value="ECO:0007669"/>
    <property type="project" value="TreeGrafter"/>
</dbReference>
<feature type="signal peptide" evidence="1">
    <location>
        <begin position="1"/>
        <end position="19"/>
    </location>
</feature>
<evidence type="ECO:0000259" key="2">
    <source>
        <dbReference type="Pfam" id="PF06916"/>
    </source>
</evidence>
<accession>A0A7S2FL17</accession>
<feature type="chain" id="PRO_5031129526" description="DUF1279 domain-containing protein" evidence="1">
    <location>
        <begin position="20"/>
        <end position="191"/>
    </location>
</feature>
<proteinExistence type="predicted"/>
<protein>
    <recommendedName>
        <fullName evidence="2">DUF1279 domain-containing protein</fullName>
    </recommendedName>
</protein>
<reference evidence="3" key="1">
    <citation type="submission" date="2021-01" db="EMBL/GenBank/DDBJ databases">
        <authorList>
            <person name="Corre E."/>
            <person name="Pelletier E."/>
            <person name="Niang G."/>
            <person name="Scheremetjew M."/>
            <person name="Finn R."/>
            <person name="Kale V."/>
            <person name="Holt S."/>
            <person name="Cochrane G."/>
            <person name="Meng A."/>
            <person name="Brown T."/>
            <person name="Cohen L."/>
        </authorList>
    </citation>
    <scope>NUCLEOTIDE SEQUENCE</scope>
    <source>
        <strain evidence="3">CCMP1381</strain>
    </source>
</reference>
<evidence type="ECO:0000313" key="3">
    <source>
        <dbReference type="EMBL" id="CAD9400705.1"/>
    </source>
</evidence>
<dbReference type="Pfam" id="PF06916">
    <property type="entry name" value="FAM210A-B_dom"/>
    <property type="match status" value="1"/>
</dbReference>
<keyword evidence="1" id="KW-0732">Signal</keyword>
<organism evidence="3">
    <name type="scientific">Octactis speculum</name>
    <dbReference type="NCBI Taxonomy" id="3111310"/>
    <lineage>
        <taxon>Eukaryota</taxon>
        <taxon>Sar</taxon>
        <taxon>Stramenopiles</taxon>
        <taxon>Ochrophyta</taxon>
        <taxon>Dictyochophyceae</taxon>
        <taxon>Dictyochales</taxon>
        <taxon>Dictyochaceae</taxon>
        <taxon>Octactis</taxon>
    </lineage>
</organism>
<dbReference type="AlphaFoldDB" id="A0A7S2FL17"/>
<evidence type="ECO:0000256" key="1">
    <source>
        <dbReference type="SAM" id="SignalP"/>
    </source>
</evidence>
<dbReference type="PANTHER" id="PTHR21377:SF20">
    <property type="entry name" value="OS04G0416000 PROTEIN"/>
    <property type="match status" value="1"/>
</dbReference>
<dbReference type="EMBL" id="HBGS01016255">
    <property type="protein sequence ID" value="CAD9400705.1"/>
    <property type="molecule type" value="Transcribed_RNA"/>
</dbReference>
<dbReference type="InterPro" id="IPR009688">
    <property type="entry name" value="FAM210A/B-like_dom"/>
</dbReference>
<sequence length="191" mass="20571">MLRSFFLALFLARISSVAAFTHFARSKSFPTHKLSAKLSGPSVLILRMAEESQDPKINPEIEEATLKYGVEGGLFESMKRGDLPQATELLKKYGGAYIITSVTFAIISFSICYTLIDQGVDVGALLEKVGIAVDSGSVESRAGTFALAYAIHKAASPIRFPPTVLLTPVVAEWLGKEVVTEDPSSDDGNVE</sequence>
<dbReference type="PANTHER" id="PTHR21377">
    <property type="entry name" value="PROTEIN FAM210B, MITOCHONDRIAL"/>
    <property type="match status" value="1"/>
</dbReference>
<dbReference type="InterPro" id="IPR045866">
    <property type="entry name" value="FAM210A/B-like"/>
</dbReference>
<feature type="domain" description="DUF1279" evidence="2">
    <location>
        <begin position="87"/>
        <end position="169"/>
    </location>
</feature>
<gene>
    <name evidence="3" type="ORF">DSPE1174_LOCUS8530</name>
</gene>
<name>A0A7S2FL17_9STRA</name>